<dbReference type="Gene3D" id="1.10.3720.10">
    <property type="entry name" value="MetI-like"/>
    <property type="match status" value="1"/>
</dbReference>
<evidence type="ECO:0000313" key="9">
    <source>
        <dbReference type="EMBL" id="BDG04121.1"/>
    </source>
</evidence>
<keyword evidence="10" id="KW-1185">Reference proteome</keyword>
<feature type="transmembrane region" description="Helical" evidence="7">
    <location>
        <begin position="86"/>
        <end position="107"/>
    </location>
</feature>
<dbReference type="CDD" id="cd06261">
    <property type="entry name" value="TM_PBP2"/>
    <property type="match status" value="1"/>
</dbReference>
<feature type="transmembrane region" description="Helical" evidence="7">
    <location>
        <begin position="229"/>
        <end position="251"/>
    </location>
</feature>
<dbReference type="InterPro" id="IPR035906">
    <property type="entry name" value="MetI-like_sf"/>
</dbReference>
<keyword evidence="4 7" id="KW-0812">Transmembrane</keyword>
<keyword evidence="6 7" id="KW-0472">Membrane</keyword>
<organism evidence="9 10">
    <name type="scientific">Anaeromyxobacter oryzae</name>
    <dbReference type="NCBI Taxonomy" id="2918170"/>
    <lineage>
        <taxon>Bacteria</taxon>
        <taxon>Pseudomonadati</taxon>
        <taxon>Myxococcota</taxon>
        <taxon>Myxococcia</taxon>
        <taxon>Myxococcales</taxon>
        <taxon>Cystobacterineae</taxon>
        <taxon>Anaeromyxobacteraceae</taxon>
        <taxon>Anaeromyxobacter</taxon>
    </lineage>
</organism>
<accession>A0ABN6MT63</accession>
<name>A0ABN6MT63_9BACT</name>
<evidence type="ECO:0000256" key="4">
    <source>
        <dbReference type="ARBA" id="ARBA00022692"/>
    </source>
</evidence>
<comment type="subcellular location">
    <subcellularLocation>
        <location evidence="1 7">Cell membrane</location>
        <topology evidence="1 7">Multi-pass membrane protein</topology>
    </subcellularLocation>
</comment>
<evidence type="ECO:0000256" key="3">
    <source>
        <dbReference type="ARBA" id="ARBA00022475"/>
    </source>
</evidence>
<reference evidence="10" key="1">
    <citation type="journal article" date="2022" name="Int. J. Syst. Evol. Microbiol.">
        <title>Anaeromyxobacter oryzae sp. nov., Anaeromyxobacter diazotrophicus sp. nov. and Anaeromyxobacter paludicola sp. nov., isolated from paddy soils.</title>
        <authorList>
            <person name="Itoh H."/>
            <person name="Xu Z."/>
            <person name="Mise K."/>
            <person name="Masuda Y."/>
            <person name="Ushijima N."/>
            <person name="Hayakawa C."/>
            <person name="Shiratori Y."/>
            <person name="Senoo K."/>
        </authorList>
    </citation>
    <scope>NUCLEOTIDE SEQUENCE [LARGE SCALE GENOMIC DNA]</scope>
    <source>
        <strain evidence="10">Red232</strain>
    </source>
</reference>
<dbReference type="RefSeq" id="WP_248352493.1">
    <property type="nucleotide sequence ID" value="NZ_AP025591.1"/>
</dbReference>
<dbReference type="PANTHER" id="PTHR43005:SF1">
    <property type="entry name" value="SPERMIDINE_PUTRESCINE TRANSPORT SYSTEM PERMEASE PROTEIN"/>
    <property type="match status" value="1"/>
</dbReference>
<protein>
    <submittedName>
        <fullName evidence="9">ABC transporter permease</fullName>
    </submittedName>
</protein>
<feature type="domain" description="ABC transmembrane type-1" evidence="8">
    <location>
        <begin position="82"/>
        <end position="298"/>
    </location>
</feature>
<dbReference type="InterPro" id="IPR000515">
    <property type="entry name" value="MetI-like"/>
</dbReference>
<evidence type="ECO:0000256" key="2">
    <source>
        <dbReference type="ARBA" id="ARBA00022448"/>
    </source>
</evidence>
<keyword evidence="3" id="KW-1003">Cell membrane</keyword>
<evidence type="ECO:0000256" key="5">
    <source>
        <dbReference type="ARBA" id="ARBA00022989"/>
    </source>
</evidence>
<evidence type="ECO:0000313" key="10">
    <source>
        <dbReference type="Proteomes" id="UP001162891"/>
    </source>
</evidence>
<feature type="transmembrane region" description="Helical" evidence="7">
    <location>
        <begin position="119"/>
        <end position="139"/>
    </location>
</feature>
<feature type="transmembrane region" description="Helical" evidence="7">
    <location>
        <begin position="281"/>
        <end position="302"/>
    </location>
</feature>
<dbReference type="Proteomes" id="UP001162891">
    <property type="component" value="Chromosome"/>
</dbReference>
<evidence type="ECO:0000256" key="6">
    <source>
        <dbReference type="ARBA" id="ARBA00023136"/>
    </source>
</evidence>
<dbReference type="EMBL" id="AP025591">
    <property type="protein sequence ID" value="BDG04121.1"/>
    <property type="molecule type" value="Genomic_DNA"/>
</dbReference>
<dbReference type="SUPFAM" id="SSF161098">
    <property type="entry name" value="MetI-like"/>
    <property type="match status" value="1"/>
</dbReference>
<keyword evidence="2 7" id="KW-0813">Transport</keyword>
<dbReference type="PANTHER" id="PTHR43005">
    <property type="entry name" value="BLR7065 PROTEIN"/>
    <property type="match status" value="1"/>
</dbReference>
<evidence type="ECO:0000256" key="7">
    <source>
        <dbReference type="RuleBase" id="RU363032"/>
    </source>
</evidence>
<gene>
    <name evidence="9" type="ORF">AMOR_31170</name>
</gene>
<comment type="similarity">
    <text evidence="7">Belongs to the binding-protein-dependent transport system permease family.</text>
</comment>
<feature type="transmembrane region" description="Helical" evidence="7">
    <location>
        <begin position="171"/>
        <end position="194"/>
    </location>
</feature>
<dbReference type="PROSITE" id="PS50928">
    <property type="entry name" value="ABC_TM1"/>
    <property type="match status" value="1"/>
</dbReference>
<keyword evidence="5 7" id="KW-1133">Transmembrane helix</keyword>
<feature type="transmembrane region" description="Helical" evidence="7">
    <location>
        <begin position="21"/>
        <end position="49"/>
    </location>
</feature>
<sequence length="308" mass="33484">MSQAELAREVPRRRRGPSGATWLGIALFSPALVYILALVGLPLALAFLYSVGNVTVGSVGYRFVGLDNFRSVLESPAFRRALLNSFVFTIATQVIVIVCANALALALRERFRGRALVRFLILLPWVAPISVGAIGWKWILDSIYSVVSWVLARLHLVNMFDPPMWLGEPGLAMASVIAVHAWRMIPFSTVILLAGLSSIPKDIPEAAAVDGAGFWRTHLEITLPMMRPIINVAVLFGVVFTFTDMTVVYILTRGGPYDTTQVLPSLAFFTGVLGSDLAEGAAISVFLVPILVAVAVLMLRLAHRAEIT</sequence>
<dbReference type="Pfam" id="PF00528">
    <property type="entry name" value="BPD_transp_1"/>
    <property type="match status" value="1"/>
</dbReference>
<proteinExistence type="inferred from homology"/>
<evidence type="ECO:0000259" key="8">
    <source>
        <dbReference type="PROSITE" id="PS50928"/>
    </source>
</evidence>
<evidence type="ECO:0000256" key="1">
    <source>
        <dbReference type="ARBA" id="ARBA00004651"/>
    </source>
</evidence>